<dbReference type="InterPro" id="IPR036890">
    <property type="entry name" value="HATPase_C_sf"/>
</dbReference>
<dbReference type="CDD" id="cd16917">
    <property type="entry name" value="HATPase_UhpB-NarQ-NarX-like"/>
    <property type="match status" value="1"/>
</dbReference>
<evidence type="ECO:0000256" key="3">
    <source>
        <dbReference type="ARBA" id="ARBA00022553"/>
    </source>
</evidence>
<dbReference type="RefSeq" id="WP_244524441.1">
    <property type="nucleotide sequence ID" value="NZ_FOEE01000002.1"/>
</dbReference>
<dbReference type="PANTHER" id="PTHR24421">
    <property type="entry name" value="NITRATE/NITRITE SENSOR PROTEIN NARX-RELATED"/>
    <property type="match status" value="1"/>
</dbReference>
<sequence length="442" mass="46625">MSTEILMTPETLRPPPATTALPAPRRRGFLRQVAIDTGYALASFPLAIVAFVVVVTGLSVGAGLLVIWVGVAVLALTLVAARGLATAERAWLPSVLRRELPRPAYRRAEGSPLRRLLTPLRDAQSWLDALHALIRFPFAILAFVVTVTFWSVALGGLTYGAWDWTLPDASTTPDNEDLLELLGQESTAGRRILFYALIGLAFALVLPFAVRGVAVLQAQLGRALLTSRAAAQEQIDRATQGRDAAVAAEAVALRRLERDIHDGPQQHLVRLGMDLARAQRQLDRDPAAARSTLGEAAGLAREALEELRALSRGIAPPVLADRGLAAALAALAARSPVPVELAVDLPAERLAPVTENTAYFVVSEALANVAKHSGAQLCRVGVSRDDGTLRVVVEDDGTGGAVAAPGHGLAGLTDRLRAADGALTVDSPRGGPTRLTAEVPLA</sequence>
<dbReference type="GO" id="GO:0046983">
    <property type="term" value="F:protein dimerization activity"/>
    <property type="evidence" value="ECO:0007669"/>
    <property type="project" value="InterPro"/>
</dbReference>
<evidence type="ECO:0000256" key="1">
    <source>
        <dbReference type="ARBA" id="ARBA00000085"/>
    </source>
</evidence>
<dbReference type="GO" id="GO:0005524">
    <property type="term" value="F:ATP binding"/>
    <property type="evidence" value="ECO:0007669"/>
    <property type="project" value="UniProtKB-KW"/>
</dbReference>
<evidence type="ECO:0000256" key="9">
    <source>
        <dbReference type="SAM" id="MobiDB-lite"/>
    </source>
</evidence>
<evidence type="ECO:0000256" key="10">
    <source>
        <dbReference type="SAM" id="Phobius"/>
    </source>
</evidence>
<protein>
    <recommendedName>
        <fullName evidence="2">histidine kinase</fullName>
        <ecNumber evidence="2">2.7.13.3</ecNumber>
    </recommendedName>
</protein>
<dbReference type="PANTHER" id="PTHR24421:SF10">
    <property type="entry name" value="NITRATE_NITRITE SENSOR PROTEIN NARQ"/>
    <property type="match status" value="1"/>
</dbReference>
<keyword evidence="10" id="KW-0472">Membrane</keyword>
<dbReference type="Pfam" id="PF07730">
    <property type="entry name" value="HisKA_3"/>
    <property type="match status" value="1"/>
</dbReference>
<organism evidence="13 14">
    <name type="scientific">Trujillonella endophytica</name>
    <dbReference type="NCBI Taxonomy" id="673521"/>
    <lineage>
        <taxon>Bacteria</taxon>
        <taxon>Bacillati</taxon>
        <taxon>Actinomycetota</taxon>
        <taxon>Actinomycetes</taxon>
        <taxon>Geodermatophilales</taxon>
        <taxon>Geodermatophilaceae</taxon>
        <taxon>Trujillonella</taxon>
    </lineage>
</organism>
<dbReference type="GO" id="GO:0016020">
    <property type="term" value="C:membrane"/>
    <property type="evidence" value="ECO:0007669"/>
    <property type="project" value="InterPro"/>
</dbReference>
<keyword evidence="10" id="KW-1133">Transmembrane helix</keyword>
<keyword evidence="8" id="KW-0902">Two-component regulatory system</keyword>
<keyword evidence="4" id="KW-0808">Transferase</keyword>
<dbReference type="EMBL" id="FOEE01000002">
    <property type="protein sequence ID" value="SEO60482.1"/>
    <property type="molecule type" value="Genomic_DNA"/>
</dbReference>
<keyword evidence="10" id="KW-0812">Transmembrane</keyword>
<dbReference type="SUPFAM" id="SSF55874">
    <property type="entry name" value="ATPase domain of HSP90 chaperone/DNA topoisomerase II/histidine kinase"/>
    <property type="match status" value="1"/>
</dbReference>
<feature type="region of interest" description="Disordered" evidence="9">
    <location>
        <begin position="423"/>
        <end position="442"/>
    </location>
</feature>
<dbReference type="Proteomes" id="UP000198960">
    <property type="component" value="Unassembled WGS sequence"/>
</dbReference>
<keyword evidence="5" id="KW-0547">Nucleotide-binding</keyword>
<dbReference type="InterPro" id="IPR050482">
    <property type="entry name" value="Sensor_HK_TwoCompSys"/>
</dbReference>
<feature type="domain" description="Signal transduction histidine kinase subgroup 3 dimerisation and phosphoacceptor" evidence="11">
    <location>
        <begin position="254"/>
        <end position="318"/>
    </location>
</feature>
<feature type="transmembrane region" description="Helical" evidence="10">
    <location>
        <begin position="33"/>
        <end position="54"/>
    </location>
</feature>
<dbReference type="Pfam" id="PF13796">
    <property type="entry name" value="Sensor"/>
    <property type="match status" value="1"/>
</dbReference>
<feature type="transmembrane region" description="Helical" evidence="10">
    <location>
        <begin position="60"/>
        <end position="81"/>
    </location>
</feature>
<evidence type="ECO:0000256" key="2">
    <source>
        <dbReference type="ARBA" id="ARBA00012438"/>
    </source>
</evidence>
<comment type="catalytic activity">
    <reaction evidence="1">
        <text>ATP + protein L-histidine = ADP + protein N-phospho-L-histidine.</text>
        <dbReference type="EC" id="2.7.13.3"/>
    </reaction>
</comment>
<name>A0A1H8R239_9ACTN</name>
<reference evidence="14" key="1">
    <citation type="submission" date="2016-10" db="EMBL/GenBank/DDBJ databases">
        <authorList>
            <person name="Varghese N."/>
            <person name="Submissions S."/>
        </authorList>
    </citation>
    <scope>NUCLEOTIDE SEQUENCE [LARGE SCALE GENOMIC DNA]</scope>
    <source>
        <strain evidence="14">DSM 45413</strain>
    </source>
</reference>
<evidence type="ECO:0000259" key="11">
    <source>
        <dbReference type="Pfam" id="PF07730"/>
    </source>
</evidence>
<proteinExistence type="predicted"/>
<evidence type="ECO:0000256" key="5">
    <source>
        <dbReference type="ARBA" id="ARBA00022741"/>
    </source>
</evidence>
<dbReference type="Gene3D" id="1.20.5.1930">
    <property type="match status" value="1"/>
</dbReference>
<feature type="domain" description="Putative sensor" evidence="12">
    <location>
        <begin position="39"/>
        <end position="225"/>
    </location>
</feature>
<dbReference type="GO" id="GO:0000155">
    <property type="term" value="F:phosphorelay sensor kinase activity"/>
    <property type="evidence" value="ECO:0007669"/>
    <property type="project" value="InterPro"/>
</dbReference>
<accession>A0A1H8R239</accession>
<evidence type="ECO:0000256" key="7">
    <source>
        <dbReference type="ARBA" id="ARBA00022840"/>
    </source>
</evidence>
<evidence type="ECO:0000313" key="13">
    <source>
        <dbReference type="EMBL" id="SEO60482.1"/>
    </source>
</evidence>
<dbReference type="InterPro" id="IPR025828">
    <property type="entry name" value="Put_sensor_dom"/>
</dbReference>
<evidence type="ECO:0000313" key="14">
    <source>
        <dbReference type="Proteomes" id="UP000198960"/>
    </source>
</evidence>
<keyword evidence="14" id="KW-1185">Reference proteome</keyword>
<evidence type="ECO:0000256" key="8">
    <source>
        <dbReference type="ARBA" id="ARBA00023012"/>
    </source>
</evidence>
<evidence type="ECO:0000259" key="12">
    <source>
        <dbReference type="Pfam" id="PF13796"/>
    </source>
</evidence>
<feature type="transmembrane region" description="Helical" evidence="10">
    <location>
        <begin position="192"/>
        <end position="214"/>
    </location>
</feature>
<dbReference type="Gene3D" id="3.30.565.10">
    <property type="entry name" value="Histidine kinase-like ATPase, C-terminal domain"/>
    <property type="match status" value="1"/>
</dbReference>
<evidence type="ECO:0000256" key="4">
    <source>
        <dbReference type="ARBA" id="ARBA00022679"/>
    </source>
</evidence>
<feature type="transmembrane region" description="Helical" evidence="10">
    <location>
        <begin position="138"/>
        <end position="162"/>
    </location>
</feature>
<keyword evidence="3" id="KW-0597">Phosphoprotein</keyword>
<dbReference type="AlphaFoldDB" id="A0A1H8R239"/>
<dbReference type="EC" id="2.7.13.3" evidence="2"/>
<gene>
    <name evidence="13" type="ORF">SAMN05660991_00951</name>
</gene>
<evidence type="ECO:0000256" key="6">
    <source>
        <dbReference type="ARBA" id="ARBA00022777"/>
    </source>
</evidence>
<dbReference type="InterPro" id="IPR011712">
    <property type="entry name" value="Sig_transdc_His_kin_sub3_dim/P"/>
</dbReference>
<keyword evidence="7" id="KW-0067">ATP-binding</keyword>
<keyword evidence="6 13" id="KW-0418">Kinase</keyword>
<dbReference type="STRING" id="673521.SAMN05660991_00951"/>